<evidence type="ECO:0000313" key="4">
    <source>
        <dbReference type="Proteomes" id="UP000521676"/>
    </source>
</evidence>
<reference evidence="3" key="2">
    <citation type="journal article" date="2024" name="Nature">
        <title>Anoxygenic phototroph of the Chloroflexota uses a type I reaction centre.</title>
        <authorList>
            <person name="Tsuji J.M."/>
            <person name="Shaw N.A."/>
            <person name="Nagashima S."/>
            <person name="Venkiteswaran J.J."/>
            <person name="Schiff S.L."/>
            <person name="Watanabe T."/>
            <person name="Fukui M."/>
            <person name="Hanada S."/>
            <person name="Tank M."/>
            <person name="Neufeld J.D."/>
        </authorList>
    </citation>
    <scope>NUCLEOTIDE SEQUENCE</scope>
    <source>
        <strain evidence="3">L227-S17</strain>
    </source>
</reference>
<keyword evidence="1" id="KW-0812">Transmembrane</keyword>
<keyword evidence="1" id="KW-0472">Membrane</keyword>
<keyword evidence="1" id="KW-1133">Transmembrane helix</keyword>
<dbReference type="RefSeq" id="WP_341467897.1">
    <property type="nucleotide sequence ID" value="NZ_CP128399.1"/>
</dbReference>
<feature type="transmembrane region" description="Helical" evidence="1">
    <location>
        <begin position="28"/>
        <end position="51"/>
    </location>
</feature>
<sequence length="92" mass="10760">MSYPGVETLSRTQKYDRLAFTFCRMGTTGLICWFFTPPIFILLVGIITILLYIKAVYEGVRRSRCFLRKPFLIMGFWSLAVIADAGWFFFLR</sequence>
<gene>
    <name evidence="2" type="ORF">HXX08_12245</name>
    <name evidence="3" type="ORF">OZ401_001794</name>
</gene>
<reference evidence="2 4" key="1">
    <citation type="submission" date="2020-06" db="EMBL/GenBank/DDBJ databases">
        <title>Anoxygenic phototrophic Chloroflexota member uses a Type I reaction center.</title>
        <authorList>
            <person name="Tsuji J.M."/>
            <person name="Shaw N.A."/>
            <person name="Nagashima S."/>
            <person name="Venkiteswaran J."/>
            <person name="Schiff S.L."/>
            <person name="Hanada S."/>
            <person name="Tank M."/>
            <person name="Neufeld J.D."/>
        </authorList>
    </citation>
    <scope>NUCLEOTIDE SEQUENCE [LARGE SCALE GENOMIC DNA]</scope>
    <source>
        <strain evidence="2">L227-S17</strain>
    </source>
</reference>
<accession>A0A8T7M171</accession>
<organism evidence="2 4">
    <name type="scientific">Candidatus Chlorohelix allophototropha</name>
    <dbReference type="NCBI Taxonomy" id="3003348"/>
    <lineage>
        <taxon>Bacteria</taxon>
        <taxon>Bacillati</taxon>
        <taxon>Chloroflexota</taxon>
        <taxon>Chloroflexia</taxon>
        <taxon>Candidatus Chloroheliales</taxon>
        <taxon>Candidatus Chloroheliaceae</taxon>
        <taxon>Candidatus Chlorohelix</taxon>
    </lineage>
</organism>
<dbReference type="EMBL" id="CP128399">
    <property type="protein sequence ID" value="WJW66012.1"/>
    <property type="molecule type" value="Genomic_DNA"/>
</dbReference>
<dbReference type="Proteomes" id="UP001431572">
    <property type="component" value="Chromosome 1"/>
</dbReference>
<dbReference type="EMBL" id="JACATZ010000001">
    <property type="protein sequence ID" value="NWJ46642.1"/>
    <property type="molecule type" value="Genomic_DNA"/>
</dbReference>
<name>A0A8T7M171_9CHLR</name>
<evidence type="ECO:0000313" key="3">
    <source>
        <dbReference type="EMBL" id="WJW66012.1"/>
    </source>
</evidence>
<feature type="transmembrane region" description="Helical" evidence="1">
    <location>
        <begin position="71"/>
        <end position="90"/>
    </location>
</feature>
<evidence type="ECO:0000313" key="2">
    <source>
        <dbReference type="EMBL" id="NWJ46642.1"/>
    </source>
</evidence>
<dbReference type="AlphaFoldDB" id="A0A8T7M171"/>
<evidence type="ECO:0000256" key="1">
    <source>
        <dbReference type="SAM" id="Phobius"/>
    </source>
</evidence>
<protein>
    <submittedName>
        <fullName evidence="2">Uncharacterized protein</fullName>
    </submittedName>
</protein>
<dbReference type="Proteomes" id="UP000521676">
    <property type="component" value="Unassembled WGS sequence"/>
</dbReference>
<proteinExistence type="predicted"/>
<evidence type="ECO:0000313" key="5">
    <source>
        <dbReference type="Proteomes" id="UP001431572"/>
    </source>
</evidence>
<keyword evidence="5" id="KW-1185">Reference proteome</keyword>